<dbReference type="GO" id="GO:0016740">
    <property type="term" value="F:transferase activity"/>
    <property type="evidence" value="ECO:0007669"/>
    <property type="project" value="UniProtKB-KW"/>
</dbReference>
<dbReference type="GO" id="GO:0005829">
    <property type="term" value="C:cytosol"/>
    <property type="evidence" value="ECO:0007669"/>
    <property type="project" value="TreeGrafter"/>
</dbReference>
<keyword evidence="2" id="KW-0315">Glutamine amidotransferase</keyword>
<feature type="domain" description="Glutamine amidotransferase" evidence="1">
    <location>
        <begin position="74"/>
        <end position="209"/>
    </location>
</feature>
<dbReference type="CDD" id="cd01741">
    <property type="entry name" value="GATase1_1"/>
    <property type="match status" value="1"/>
</dbReference>
<sequence>MSRGCGKTPAFVRARPKAAVMRIAIVETGAPPPALKRRHGGYPQMLERLLAPFLPGASFPVFSVFEGAPPPPLAAFDGLLLTGSPAGVYEPHAWIAPLEALVRDAARAGKPQVGVCFGHQLMAQAFGGRVEKSDKGWGVGAHSYDVFAPRDWMRPFARRIACAVSHQDQVTQLPPGAVRLAGSDFCPNGALEYPGAPAVSFQMHPEFDHAFAADLIRARRERIPAALADEALASLQRETDRMRIAQWIAAFFQSA</sequence>
<evidence type="ECO:0000313" key="2">
    <source>
        <dbReference type="EMBL" id="SNT73183.1"/>
    </source>
</evidence>
<reference evidence="2 3" key="1">
    <citation type="submission" date="2017-07" db="EMBL/GenBank/DDBJ databases">
        <authorList>
            <person name="Sun Z.S."/>
            <person name="Albrecht U."/>
            <person name="Echele G."/>
            <person name="Lee C.C."/>
        </authorList>
    </citation>
    <scope>NUCLEOTIDE SEQUENCE [LARGE SCALE GENOMIC DNA]</scope>
    <source>
        <strain evidence="2 3">CGMCC 1.12710</strain>
    </source>
</reference>
<dbReference type="PANTHER" id="PTHR42695">
    <property type="entry name" value="GLUTAMINE AMIDOTRANSFERASE YLR126C-RELATED"/>
    <property type="match status" value="1"/>
</dbReference>
<gene>
    <name evidence="2" type="ORF">SAMN06297382_1580</name>
</gene>
<proteinExistence type="predicted"/>
<dbReference type="InterPro" id="IPR029062">
    <property type="entry name" value="Class_I_gatase-like"/>
</dbReference>
<organism evidence="2 3">
    <name type="scientific">Amphiplicatus metriothermophilus</name>
    <dbReference type="NCBI Taxonomy" id="1519374"/>
    <lineage>
        <taxon>Bacteria</taxon>
        <taxon>Pseudomonadati</taxon>
        <taxon>Pseudomonadota</taxon>
        <taxon>Alphaproteobacteria</taxon>
        <taxon>Parvularculales</taxon>
        <taxon>Parvularculaceae</taxon>
        <taxon>Amphiplicatus</taxon>
    </lineage>
</organism>
<dbReference type="PROSITE" id="PS51273">
    <property type="entry name" value="GATASE_TYPE_1"/>
    <property type="match status" value="1"/>
</dbReference>
<protein>
    <submittedName>
        <fullName evidence="2">GMP synthase - Glutamine amidotransferase</fullName>
    </submittedName>
</protein>
<dbReference type="SUPFAM" id="SSF52317">
    <property type="entry name" value="Class I glutamine amidotransferase-like"/>
    <property type="match status" value="1"/>
</dbReference>
<evidence type="ECO:0000259" key="1">
    <source>
        <dbReference type="Pfam" id="PF00117"/>
    </source>
</evidence>
<name>A0A239PT08_9PROT</name>
<dbReference type="Gene3D" id="3.40.50.880">
    <property type="match status" value="1"/>
</dbReference>
<keyword evidence="2" id="KW-0808">Transferase</keyword>
<dbReference type="EMBL" id="FZQA01000003">
    <property type="protein sequence ID" value="SNT73183.1"/>
    <property type="molecule type" value="Genomic_DNA"/>
</dbReference>
<keyword evidence="3" id="KW-1185">Reference proteome</keyword>
<dbReference type="Pfam" id="PF00117">
    <property type="entry name" value="GATase"/>
    <property type="match status" value="1"/>
</dbReference>
<dbReference type="InterPro" id="IPR017926">
    <property type="entry name" value="GATASE"/>
</dbReference>
<evidence type="ECO:0000313" key="3">
    <source>
        <dbReference type="Proteomes" id="UP000198346"/>
    </source>
</evidence>
<dbReference type="Proteomes" id="UP000198346">
    <property type="component" value="Unassembled WGS sequence"/>
</dbReference>
<dbReference type="PANTHER" id="PTHR42695:SF5">
    <property type="entry name" value="GLUTAMINE AMIDOTRANSFERASE YLR126C-RELATED"/>
    <property type="match status" value="1"/>
</dbReference>
<dbReference type="AlphaFoldDB" id="A0A239PT08"/>
<accession>A0A239PT08</accession>
<dbReference type="InterPro" id="IPR044992">
    <property type="entry name" value="ChyE-like"/>
</dbReference>